<dbReference type="STRING" id="1760988.SAMN02949497_2352"/>
<reference evidence="1 2" key="1">
    <citation type="submission" date="2016-12" db="EMBL/GenBank/DDBJ databases">
        <authorList>
            <person name="Song W.-J."/>
            <person name="Kurnit D.M."/>
        </authorList>
    </citation>
    <scope>NUCLEOTIDE SEQUENCE [LARGE SCALE GENOMIC DNA]</scope>
    <source>
        <strain evidence="1 2">175</strain>
    </source>
</reference>
<keyword evidence="2" id="KW-1185">Reference proteome</keyword>
<dbReference type="RefSeq" id="WP_085212880.1">
    <property type="nucleotide sequence ID" value="NZ_FXAM01000001.1"/>
</dbReference>
<evidence type="ECO:0000313" key="2">
    <source>
        <dbReference type="Proteomes" id="UP000192923"/>
    </source>
</evidence>
<accession>A0A1Y6D390</accession>
<organism evidence="1 2">
    <name type="scientific">Methylomagnum ishizawai</name>
    <dbReference type="NCBI Taxonomy" id="1760988"/>
    <lineage>
        <taxon>Bacteria</taxon>
        <taxon>Pseudomonadati</taxon>
        <taxon>Pseudomonadota</taxon>
        <taxon>Gammaproteobacteria</taxon>
        <taxon>Methylococcales</taxon>
        <taxon>Methylococcaceae</taxon>
        <taxon>Methylomagnum</taxon>
    </lineage>
</organism>
<evidence type="ECO:0000313" key="1">
    <source>
        <dbReference type="EMBL" id="SMF95012.1"/>
    </source>
</evidence>
<proteinExistence type="predicted"/>
<name>A0A1Y6D390_9GAMM</name>
<dbReference type="EMBL" id="FXAM01000001">
    <property type="protein sequence ID" value="SMF95012.1"/>
    <property type="molecule type" value="Genomic_DNA"/>
</dbReference>
<sequence>MNKVDLLNLLGERSTLQKMIASTPEEDVLDRSSLLARLEEVEDEIGQAQVDEHEPARACLTFSGRPVVGGSHGIFADFAMKAVNGFTEAVAAVAASLTAPLSAMGPIPNREQNQLLITNTALGSFGFELEEYRVRQMPLDEQTPVELALERTQNLLQGSIEPDDELLADSAAELDPRALDKIRGFVNTLAENEAVCALRFGNKVFQFTDIKQVRRSWERLSGDNLHEEEKNLTGEFQGILPKRRTFEFRIQESGDVISGKIGPAIINPEDINTHLRQKASITLMVTRVGNGRPRYRLLDNPDWASSDDPKETVN</sequence>
<gene>
    <name evidence="1" type="ORF">SAMN02949497_2352</name>
</gene>
<dbReference type="Proteomes" id="UP000192923">
    <property type="component" value="Unassembled WGS sequence"/>
</dbReference>
<protein>
    <submittedName>
        <fullName evidence="1">Uncharacterized protein</fullName>
    </submittedName>
</protein>
<dbReference type="AlphaFoldDB" id="A0A1Y6D390"/>
<dbReference type="OrthoDB" id="7822108at2"/>